<feature type="signal peptide" evidence="2">
    <location>
        <begin position="1"/>
        <end position="15"/>
    </location>
</feature>
<evidence type="ECO:0000256" key="1">
    <source>
        <dbReference type="SAM" id="Coils"/>
    </source>
</evidence>
<dbReference type="InterPro" id="IPR008983">
    <property type="entry name" value="Tumour_necrosis_fac-like_dom"/>
</dbReference>
<reference evidence="3" key="1">
    <citation type="submission" date="2018-11" db="EMBL/GenBank/DDBJ databases">
        <authorList>
            <person name="Alioto T."/>
            <person name="Alioto T."/>
        </authorList>
    </citation>
    <scope>NUCLEOTIDE SEQUENCE</scope>
</reference>
<feature type="coiled-coil region" evidence="1">
    <location>
        <begin position="99"/>
        <end position="169"/>
    </location>
</feature>
<protein>
    <recommendedName>
        <fullName evidence="5">C1q domain-containing protein</fullName>
    </recommendedName>
</protein>
<feature type="chain" id="PRO_5032304324" description="C1q domain-containing protein" evidence="2">
    <location>
        <begin position="16"/>
        <end position="393"/>
    </location>
</feature>
<dbReference type="Gene3D" id="2.60.120.40">
    <property type="match status" value="1"/>
</dbReference>
<dbReference type="OrthoDB" id="6151621at2759"/>
<accession>A0A8B6DKV1</accession>
<dbReference type="EMBL" id="UYJE01003718">
    <property type="protein sequence ID" value="VDI21817.1"/>
    <property type="molecule type" value="Genomic_DNA"/>
</dbReference>
<comment type="caution">
    <text evidence="3">The sequence shown here is derived from an EMBL/GenBank/DDBJ whole genome shotgun (WGS) entry which is preliminary data.</text>
</comment>
<proteinExistence type="predicted"/>
<evidence type="ECO:0000256" key="2">
    <source>
        <dbReference type="SAM" id="SignalP"/>
    </source>
</evidence>
<evidence type="ECO:0008006" key="5">
    <source>
        <dbReference type="Google" id="ProtNLM"/>
    </source>
</evidence>
<evidence type="ECO:0000313" key="3">
    <source>
        <dbReference type="EMBL" id="VDI21817.1"/>
    </source>
</evidence>
<dbReference type="AlphaFoldDB" id="A0A8B6DKV1"/>
<name>A0A8B6DKV1_MYTGA</name>
<dbReference type="Proteomes" id="UP000596742">
    <property type="component" value="Unassembled WGS sequence"/>
</dbReference>
<evidence type="ECO:0000313" key="4">
    <source>
        <dbReference type="Proteomes" id="UP000596742"/>
    </source>
</evidence>
<keyword evidence="2" id="KW-0732">Signal</keyword>
<gene>
    <name evidence="3" type="ORF">MGAL_10B050100</name>
</gene>
<keyword evidence="4" id="KW-1185">Reference proteome</keyword>
<organism evidence="3 4">
    <name type="scientific">Mytilus galloprovincialis</name>
    <name type="common">Mediterranean mussel</name>
    <dbReference type="NCBI Taxonomy" id="29158"/>
    <lineage>
        <taxon>Eukaryota</taxon>
        <taxon>Metazoa</taxon>
        <taxon>Spiralia</taxon>
        <taxon>Lophotrochozoa</taxon>
        <taxon>Mollusca</taxon>
        <taxon>Bivalvia</taxon>
        <taxon>Autobranchia</taxon>
        <taxon>Pteriomorphia</taxon>
        <taxon>Mytilida</taxon>
        <taxon>Mytiloidea</taxon>
        <taxon>Mytilidae</taxon>
        <taxon>Mytilinae</taxon>
        <taxon>Mytilus</taxon>
    </lineage>
</organism>
<dbReference type="SUPFAM" id="SSF49842">
    <property type="entry name" value="TNF-like"/>
    <property type="match status" value="1"/>
</dbReference>
<sequence>MFYVFFISCVFICHGFLMDSKTQPPPTAGSLMTDDHYQFVMQFIFQERQSRLQLEKYVKQLQQELVTTKADLTTEINGLKQCGCASNIKNKTSILQNEFNILKQDHDALKIKYENFQKELNRTNNRSIMLENEMSLLRQLKSVSDLKVIFDLQNKTKHLEQEIQATNSRQQAINSEASARKQDFLALYQKVQISETEIQSNNLSFGIQTKQMERRILEVNERYDNKTKQISRTLGTIESSMQNRITALSTKLNGQILNIQKGQNDTANRALFTASGSGTISKGSVIPFKKVHTSHGIKNLSSVNNSGIFTVEKEGYYLISCFVNTNTANAEFDIRHNSISIASATKHGDSGLETHAATITAHLNVGDIVKVTARNTMAVDSAPDSMLTVVQII</sequence>
<keyword evidence="1" id="KW-0175">Coiled coil</keyword>